<evidence type="ECO:0000256" key="2">
    <source>
        <dbReference type="SAM" id="MobiDB-lite"/>
    </source>
</evidence>
<keyword evidence="1" id="KW-0175">Coiled coil</keyword>
<sequence>MMTSLYTPLPTKPSSVLLSQIGTEEEIRSFFIKGCKNGSTGAFLNSFLGRLQGEVEEISRRYEQNNARLVKLETKMAVDKEELAEAMKNGADLAARVAQLEQDLSKQASVHEAASKTGHFVLNKHLENWIGNAALDSIGIPTFDFRLSTLAHLSGLRCHDYHNIVKMIESWKPKEILGTMELTDGSLELAVLKSSFQRLEKHLLEMCPGYRLKRFDPLECYENDAMVSQYIRIDGFREWVENVKQEHSAEQGVEHGLLIILATIEYEDVLMTFEPFDLNASIDFSGVRENNENNVKYVKVTYMCAEQSSRRFRRVYLTKMEDNYILNPAIKLYAEHVEPGSQEKEVQVLWENLLWTVFPAHDHWSVQTKHKSEATEPDNKVTKIIEYTAGWSSIDALIVELKRPRGKTTQKDFNDVLNSQLDDHIALSSNPSNSVLFGAVGIGLHIQFYSRMLPRGRIHTCHSRPYHLIEDASSVQEIFDNIKCNVTQGLYVLGLATEELEISAAPQDPSTSYVTASSSLAPESSTNPAPDASTS</sequence>
<name>A0A8H4WAR2_9HELO</name>
<dbReference type="Proteomes" id="UP000566819">
    <property type="component" value="Unassembled WGS sequence"/>
</dbReference>
<reference evidence="3 4" key="1">
    <citation type="submission" date="2020-03" db="EMBL/GenBank/DDBJ databases">
        <title>Draft Genome Sequence of Cudoniella acicularis.</title>
        <authorList>
            <person name="Buettner E."/>
            <person name="Kellner H."/>
        </authorList>
    </citation>
    <scope>NUCLEOTIDE SEQUENCE [LARGE SCALE GENOMIC DNA]</scope>
    <source>
        <strain evidence="3 4">DSM 108380</strain>
    </source>
</reference>
<evidence type="ECO:0000313" key="3">
    <source>
        <dbReference type="EMBL" id="KAF4637139.1"/>
    </source>
</evidence>
<protein>
    <submittedName>
        <fullName evidence="3">Uncharacterized protein</fullName>
    </submittedName>
</protein>
<proteinExistence type="predicted"/>
<dbReference type="AlphaFoldDB" id="A0A8H4WAR2"/>
<evidence type="ECO:0000313" key="4">
    <source>
        <dbReference type="Proteomes" id="UP000566819"/>
    </source>
</evidence>
<feature type="compositionally biased region" description="Polar residues" evidence="2">
    <location>
        <begin position="508"/>
        <end position="535"/>
    </location>
</feature>
<accession>A0A8H4WAR2</accession>
<keyword evidence="4" id="KW-1185">Reference proteome</keyword>
<feature type="region of interest" description="Disordered" evidence="2">
    <location>
        <begin position="506"/>
        <end position="535"/>
    </location>
</feature>
<evidence type="ECO:0000256" key="1">
    <source>
        <dbReference type="SAM" id="Coils"/>
    </source>
</evidence>
<comment type="caution">
    <text evidence="3">The sequence shown here is derived from an EMBL/GenBank/DDBJ whole genome shotgun (WGS) entry which is preliminary data.</text>
</comment>
<dbReference type="EMBL" id="JAAMPI010000034">
    <property type="protein sequence ID" value="KAF4637139.1"/>
    <property type="molecule type" value="Genomic_DNA"/>
</dbReference>
<organism evidence="3 4">
    <name type="scientific">Cudoniella acicularis</name>
    <dbReference type="NCBI Taxonomy" id="354080"/>
    <lineage>
        <taxon>Eukaryota</taxon>
        <taxon>Fungi</taxon>
        <taxon>Dikarya</taxon>
        <taxon>Ascomycota</taxon>
        <taxon>Pezizomycotina</taxon>
        <taxon>Leotiomycetes</taxon>
        <taxon>Helotiales</taxon>
        <taxon>Tricladiaceae</taxon>
        <taxon>Cudoniella</taxon>
    </lineage>
</organism>
<gene>
    <name evidence="3" type="ORF">G7Y89_g929</name>
</gene>
<feature type="coiled-coil region" evidence="1">
    <location>
        <begin position="48"/>
        <end position="103"/>
    </location>
</feature>
<dbReference type="OrthoDB" id="4499616at2759"/>